<organism evidence="7 8">
    <name type="scientific">Methanobrevibacter woesei</name>
    <dbReference type="NCBI Taxonomy" id="190976"/>
    <lineage>
        <taxon>Archaea</taxon>
        <taxon>Methanobacteriati</taxon>
        <taxon>Methanobacteriota</taxon>
        <taxon>Methanomada group</taxon>
        <taxon>Methanobacteria</taxon>
        <taxon>Methanobacteriales</taxon>
        <taxon>Methanobacteriaceae</taxon>
        <taxon>Methanobrevibacter</taxon>
    </lineage>
</organism>
<dbReference type="InterPro" id="IPR023353">
    <property type="entry name" value="LemA-like_dom_sf"/>
</dbReference>
<dbReference type="EMBL" id="MZGU01000002">
    <property type="protein sequence ID" value="PWB86973.1"/>
    <property type="molecule type" value="Genomic_DNA"/>
</dbReference>
<dbReference type="SUPFAM" id="SSF140478">
    <property type="entry name" value="LemA-like"/>
    <property type="match status" value="1"/>
</dbReference>
<comment type="caution">
    <text evidence="7">The sequence shown here is derived from an EMBL/GenBank/DDBJ whole genome shotgun (WGS) entry which is preliminary data.</text>
</comment>
<dbReference type="Pfam" id="PF04011">
    <property type="entry name" value="LemA"/>
    <property type="match status" value="1"/>
</dbReference>
<dbReference type="OrthoDB" id="9363at2157"/>
<evidence type="ECO:0000313" key="7">
    <source>
        <dbReference type="EMBL" id="PWB86973.1"/>
    </source>
</evidence>
<dbReference type="Gene3D" id="1.20.1440.20">
    <property type="entry name" value="LemA-like domain"/>
    <property type="match status" value="1"/>
</dbReference>
<reference evidence="7 8" key="1">
    <citation type="submission" date="2017-03" db="EMBL/GenBank/DDBJ databases">
        <title>Genome sequence of Methanobrevibacter wosei.</title>
        <authorList>
            <person name="Poehlein A."/>
            <person name="Seedorf H."/>
            <person name="Daniel R."/>
        </authorList>
    </citation>
    <scope>NUCLEOTIDE SEQUENCE [LARGE SCALE GENOMIC DNA]</scope>
    <source>
        <strain evidence="7 8">DSM 11979</strain>
    </source>
</reference>
<comment type="subcellular location">
    <subcellularLocation>
        <location evidence="1">Membrane</location>
        <topology evidence="1">Single-pass membrane protein</topology>
    </subcellularLocation>
</comment>
<dbReference type="PANTHER" id="PTHR34478">
    <property type="entry name" value="PROTEIN LEMA"/>
    <property type="match status" value="1"/>
</dbReference>
<keyword evidence="3 6" id="KW-0812">Transmembrane</keyword>
<dbReference type="GO" id="GO:0016020">
    <property type="term" value="C:membrane"/>
    <property type="evidence" value="ECO:0007669"/>
    <property type="project" value="UniProtKB-SubCell"/>
</dbReference>
<keyword evidence="8" id="KW-1185">Reference proteome</keyword>
<keyword evidence="5 6" id="KW-0472">Membrane</keyword>
<proteinExistence type="inferred from homology"/>
<dbReference type="PANTHER" id="PTHR34478:SF2">
    <property type="entry name" value="MEMBRANE PROTEIN"/>
    <property type="match status" value="1"/>
</dbReference>
<evidence type="ECO:0000256" key="4">
    <source>
        <dbReference type="ARBA" id="ARBA00022989"/>
    </source>
</evidence>
<sequence length="206" mass="23616">MNFFIKCLIGFLILVLASWVNNFLPGSWVIIIVLAIVAYFIIHEYNQLVNDKNMVKNAWSKIEVQLNRRADLIYNLVETVKGYAGHENKTLREVIEARSGLLNATTVPEMATSNKQVSDSLMSLFAIVEAYPDLKANENFLNLQNQLENTENLIASYRESYNNAVFTYNNSCEQFPSNVVAKMFNFNEADFFESDDESRMVPKVQF</sequence>
<dbReference type="Proteomes" id="UP000245577">
    <property type="component" value="Unassembled WGS sequence"/>
</dbReference>
<dbReference type="InterPro" id="IPR007156">
    <property type="entry name" value="MamQ_LemA"/>
</dbReference>
<evidence type="ECO:0000256" key="1">
    <source>
        <dbReference type="ARBA" id="ARBA00004167"/>
    </source>
</evidence>
<gene>
    <name evidence="7" type="ORF">MBBWO_00870</name>
</gene>
<accession>A0A2U1S967</accession>
<protein>
    <submittedName>
        <fullName evidence="7">LemA family protein</fullName>
    </submittedName>
</protein>
<feature type="transmembrane region" description="Helical" evidence="6">
    <location>
        <begin position="27"/>
        <end position="46"/>
    </location>
</feature>
<name>A0A2U1S967_9EURY</name>
<dbReference type="RefSeq" id="WP_116669099.1">
    <property type="nucleotide sequence ID" value="NZ_MZGU01000002.1"/>
</dbReference>
<evidence type="ECO:0000256" key="2">
    <source>
        <dbReference type="ARBA" id="ARBA00008854"/>
    </source>
</evidence>
<evidence type="ECO:0000256" key="5">
    <source>
        <dbReference type="ARBA" id="ARBA00023136"/>
    </source>
</evidence>
<keyword evidence="4 6" id="KW-1133">Transmembrane helix</keyword>
<evidence type="ECO:0000313" key="8">
    <source>
        <dbReference type="Proteomes" id="UP000245577"/>
    </source>
</evidence>
<evidence type="ECO:0000256" key="6">
    <source>
        <dbReference type="SAM" id="Phobius"/>
    </source>
</evidence>
<dbReference type="AlphaFoldDB" id="A0A2U1S967"/>
<evidence type="ECO:0000256" key="3">
    <source>
        <dbReference type="ARBA" id="ARBA00022692"/>
    </source>
</evidence>
<comment type="similarity">
    <text evidence="2">Belongs to the LemA family.</text>
</comment>